<dbReference type="PANTHER" id="PTHR11946:SF93">
    <property type="entry name" value="VALINE--TRNA LIGASE, CHLOROPLASTIC_MITOCHONDRIAL 2"/>
    <property type="match status" value="1"/>
</dbReference>
<feature type="short sequence motif" description="'HIGH' region" evidence="9">
    <location>
        <begin position="42"/>
        <end position="52"/>
    </location>
</feature>
<keyword evidence="4 9" id="KW-0067">ATP-binding</keyword>
<dbReference type="SUPFAM" id="SSF50677">
    <property type="entry name" value="ValRS/IleRS/LeuRS editing domain"/>
    <property type="match status" value="1"/>
</dbReference>
<dbReference type="Pfam" id="PF00133">
    <property type="entry name" value="tRNA-synt_1"/>
    <property type="match status" value="1"/>
</dbReference>
<evidence type="ECO:0000256" key="9">
    <source>
        <dbReference type="HAMAP-Rule" id="MF_02004"/>
    </source>
</evidence>
<evidence type="ECO:0000256" key="7">
    <source>
        <dbReference type="ARBA" id="ARBA00023146"/>
    </source>
</evidence>
<comment type="caution">
    <text evidence="13">The sequence shown here is derived from an EMBL/GenBank/DDBJ whole genome shotgun (WGS) entry which is preliminary data.</text>
</comment>
<keyword evidence="3 9" id="KW-0547">Nucleotide-binding</keyword>
<dbReference type="GO" id="GO:0005524">
    <property type="term" value="F:ATP binding"/>
    <property type="evidence" value="ECO:0007669"/>
    <property type="project" value="UniProtKB-UniRule"/>
</dbReference>
<dbReference type="GO" id="GO:0005829">
    <property type="term" value="C:cytosol"/>
    <property type="evidence" value="ECO:0007669"/>
    <property type="project" value="TreeGrafter"/>
</dbReference>
<feature type="binding site" evidence="9">
    <location>
        <position position="523"/>
    </location>
    <ligand>
        <name>ATP</name>
        <dbReference type="ChEBI" id="CHEBI:30616"/>
    </ligand>
</feature>
<protein>
    <recommendedName>
        <fullName evidence="9">Valine--tRNA ligase</fullName>
        <ecNumber evidence="9">6.1.1.9</ecNumber>
    </recommendedName>
    <alternativeName>
        <fullName evidence="9">Valyl-tRNA synthetase</fullName>
        <shortName evidence="9">ValRS</shortName>
    </alternativeName>
</protein>
<comment type="function">
    <text evidence="9">Catalyzes the attachment of valine to tRNA(Val). As ValRS can inadvertently accommodate and process structurally similar amino acids such as threonine, to avoid such errors, it has a 'posttransfer' editing activity that hydrolyzes mischarged Thr-tRNA(Val) in a tRNA-dependent manner.</text>
</comment>
<keyword evidence="6 9" id="KW-0175">Coiled coil</keyword>
<evidence type="ECO:0000256" key="5">
    <source>
        <dbReference type="ARBA" id="ARBA00022917"/>
    </source>
</evidence>
<accession>A0A934KNY4</accession>
<dbReference type="NCBIfam" id="TIGR00422">
    <property type="entry name" value="valS"/>
    <property type="match status" value="1"/>
</dbReference>
<dbReference type="InterPro" id="IPR019499">
    <property type="entry name" value="Val-tRNA_synth_tRNA-bd"/>
</dbReference>
<keyword evidence="5 9" id="KW-0648">Protein biosynthesis</keyword>
<evidence type="ECO:0000256" key="6">
    <source>
        <dbReference type="ARBA" id="ARBA00023054"/>
    </source>
</evidence>
<reference evidence="13 14" key="1">
    <citation type="submission" date="2020-10" db="EMBL/GenBank/DDBJ databases">
        <title>Ca. Dormibacterota MAGs.</title>
        <authorList>
            <person name="Montgomery K."/>
        </authorList>
    </citation>
    <scope>NUCLEOTIDE SEQUENCE [LARGE SCALE GENOMIC DNA]</scope>
    <source>
        <strain evidence="13">Mitchell_Peninsula_5</strain>
    </source>
</reference>
<comment type="subcellular location">
    <subcellularLocation>
        <location evidence="9">Cytoplasm</location>
    </subcellularLocation>
</comment>
<dbReference type="EMBL" id="JAEKNN010000046">
    <property type="protein sequence ID" value="MBJ7609490.1"/>
    <property type="molecule type" value="Genomic_DNA"/>
</dbReference>
<dbReference type="InterPro" id="IPR014729">
    <property type="entry name" value="Rossmann-like_a/b/a_fold"/>
</dbReference>
<dbReference type="GO" id="GO:0002161">
    <property type="term" value="F:aminoacyl-tRNA deacylase activity"/>
    <property type="evidence" value="ECO:0007669"/>
    <property type="project" value="InterPro"/>
</dbReference>
<dbReference type="InterPro" id="IPR001412">
    <property type="entry name" value="aa-tRNA-synth_I_CS"/>
</dbReference>
<keyword evidence="1 9" id="KW-0963">Cytoplasm</keyword>
<dbReference type="SUPFAM" id="SSF52374">
    <property type="entry name" value="Nucleotidylyl transferase"/>
    <property type="match status" value="1"/>
</dbReference>
<dbReference type="InterPro" id="IPR002303">
    <property type="entry name" value="Valyl-tRNA_ligase"/>
</dbReference>
<dbReference type="Gene3D" id="1.10.287.380">
    <property type="entry name" value="Valyl-tRNA synthetase, C-terminal domain"/>
    <property type="match status" value="1"/>
</dbReference>
<evidence type="ECO:0000259" key="10">
    <source>
        <dbReference type="Pfam" id="PF00133"/>
    </source>
</evidence>
<feature type="domain" description="Aminoacyl-tRNA synthetase class Ia" evidence="10">
    <location>
        <begin position="29"/>
        <end position="559"/>
    </location>
</feature>
<feature type="domain" description="Methionyl/Valyl/Leucyl/Isoleucyl-tRNA synthetase anticodon-binding" evidence="11">
    <location>
        <begin position="608"/>
        <end position="755"/>
    </location>
</feature>
<evidence type="ECO:0000256" key="1">
    <source>
        <dbReference type="ARBA" id="ARBA00022490"/>
    </source>
</evidence>
<feature type="domain" description="Valyl-tRNA synthetase tRNA-binding arm" evidence="12">
    <location>
        <begin position="811"/>
        <end position="870"/>
    </location>
</feature>
<dbReference type="PROSITE" id="PS00178">
    <property type="entry name" value="AA_TRNA_LIGASE_I"/>
    <property type="match status" value="1"/>
</dbReference>
<dbReference type="Pfam" id="PF10458">
    <property type="entry name" value="Val_tRNA-synt_C"/>
    <property type="match status" value="1"/>
</dbReference>
<name>A0A934KNY4_9BACT</name>
<feature type="coiled-coil region" evidence="9">
    <location>
        <begin position="807"/>
        <end position="876"/>
    </location>
</feature>
<dbReference type="PANTHER" id="PTHR11946">
    <property type="entry name" value="VALYL-TRNA SYNTHETASES"/>
    <property type="match status" value="1"/>
</dbReference>
<keyword evidence="2 9" id="KW-0436">Ligase</keyword>
<evidence type="ECO:0000256" key="4">
    <source>
        <dbReference type="ARBA" id="ARBA00022840"/>
    </source>
</evidence>
<comment type="subunit">
    <text evidence="9">Monomer.</text>
</comment>
<dbReference type="Gene3D" id="1.10.730.10">
    <property type="entry name" value="Isoleucyl-tRNA Synthetase, Domain 1"/>
    <property type="match status" value="1"/>
</dbReference>
<dbReference type="GO" id="GO:0006438">
    <property type="term" value="P:valyl-tRNA aminoacylation"/>
    <property type="evidence" value="ECO:0007669"/>
    <property type="project" value="UniProtKB-UniRule"/>
</dbReference>
<dbReference type="HAMAP" id="MF_02004">
    <property type="entry name" value="Val_tRNA_synth_type1"/>
    <property type="match status" value="1"/>
</dbReference>
<dbReference type="EC" id="6.1.1.9" evidence="9"/>
<comment type="domain">
    <text evidence="9">The C-terminal coiled-coil domain is crucial for aminoacylation activity.</text>
</comment>
<evidence type="ECO:0000256" key="3">
    <source>
        <dbReference type="ARBA" id="ARBA00022741"/>
    </source>
</evidence>
<dbReference type="InterPro" id="IPR033705">
    <property type="entry name" value="Anticodon_Ia_Val"/>
</dbReference>
<dbReference type="NCBIfam" id="NF004349">
    <property type="entry name" value="PRK05729.1"/>
    <property type="match status" value="1"/>
</dbReference>
<keyword evidence="7 9" id="KW-0030">Aminoacyl-tRNA synthetase</keyword>
<comment type="caution">
    <text evidence="9">Lacks conserved residue(s) required for the propagation of feature annotation.</text>
</comment>
<dbReference type="SUPFAM" id="SSF46589">
    <property type="entry name" value="tRNA-binding arm"/>
    <property type="match status" value="1"/>
</dbReference>
<dbReference type="SUPFAM" id="SSF47323">
    <property type="entry name" value="Anticodon-binding domain of a subclass of class I aminoacyl-tRNA synthetases"/>
    <property type="match status" value="1"/>
</dbReference>
<gene>
    <name evidence="9" type="primary">valS</name>
    <name evidence="13" type="ORF">JF887_08690</name>
</gene>
<evidence type="ECO:0000256" key="8">
    <source>
        <dbReference type="ARBA" id="ARBA00047552"/>
    </source>
</evidence>
<dbReference type="InterPro" id="IPR002300">
    <property type="entry name" value="aa-tRNA-synth_Ia"/>
</dbReference>
<dbReference type="InterPro" id="IPR010978">
    <property type="entry name" value="tRNA-bd_arm"/>
</dbReference>
<dbReference type="CDD" id="cd00817">
    <property type="entry name" value="ValRS_core"/>
    <property type="match status" value="1"/>
</dbReference>
<evidence type="ECO:0000259" key="11">
    <source>
        <dbReference type="Pfam" id="PF08264"/>
    </source>
</evidence>
<dbReference type="CDD" id="cd07962">
    <property type="entry name" value="Anticodon_Ia_Val"/>
    <property type="match status" value="1"/>
</dbReference>
<dbReference type="AlphaFoldDB" id="A0A934KNY4"/>
<dbReference type="Gene3D" id="3.90.740.10">
    <property type="entry name" value="Valyl/Leucyl/Isoleucyl-tRNA synthetase, editing domain"/>
    <property type="match status" value="1"/>
</dbReference>
<dbReference type="Pfam" id="PF08264">
    <property type="entry name" value="Anticodon_1"/>
    <property type="match status" value="1"/>
</dbReference>
<sequence length="879" mass="98483">MDKAFDPRALEPVWRARWDQLRIGIADPQSDRPKYSIGLPPPNITGVLHLGHAMGFSIQDALARNRRMCGYEVEWCPGTDHAAIATQNVIERQLAAEGTTKEQLGRPMFKARVDAWYEEYGGRIFEQMRRLGFTCDWSRARFTLDEAYVRAIRTAFKCLFDDGLIYRGPRIVNWCPRCLSAISDEEIDWQEHSDSLVYLRYPVDGGGEIVVATVRPETMLGDAAVAVAPGDPRYRDLVGRTVRLPLTGRTVPIVEDQAVQPEFGTGALKVTPAHDPTDYEIGERHRLPMITVIAPDGTMDVPDLPQFDGIPAAQARLVITEALRQAGVLVKEEEYTHEVGHCDRSGDVLEPLISAQWWVRMGELSQPAIAAISDGHTRFHPSRYTDVYLAWMSGIRDWCISRQIWLGHAIPVSTCANGHTFAWIDQPAECPACGDAHLEHDTDVLDTWFSSGLWPFAIFGWPEDTADLARFYPTDVCVTARDIIFLWVARMIVLGLRFTGRSPFAHVVITSTVQAADGTRMNKSKGNAVDPLVMIEEHGADAVRAWAASVGTGGQDVRFHRQRIESYQRFANKIWNATRFLVARLDNGEGVMSAPDDSVGIDELEPEDRWMLSQVAETVEAVDASLAGYRFHEAMDRLYEVTWHSFCDWYVEMIKPRLRDDAPATSRAAAAQTAITTLDVLLRLLHPFMPFITEECAQRLPGAAPSLQLRDWPQVAPGWREGLAAPHRAAVDELLQLVQRIRILRNDSGVAPGERHRLQLSGGDPVMTGAERRRLVTALVLVEVEDDAVLDGGVTVVAGGLEARYHLMIGDRERERAQRRLTELEQVIATIQARLANPGFTGKAKPEVVAETRRRLDEALREQRALRAQIREDEKDARR</sequence>
<dbReference type="Gene3D" id="3.40.50.620">
    <property type="entry name" value="HUPs"/>
    <property type="match status" value="2"/>
</dbReference>
<dbReference type="Proteomes" id="UP000614410">
    <property type="component" value="Unassembled WGS sequence"/>
</dbReference>
<comment type="domain">
    <text evidence="9">ValRS has two distinct active sites: one for aminoacylation and one for editing. The misactivated threonine is translocated from the active site to the editing site.</text>
</comment>
<evidence type="ECO:0000256" key="2">
    <source>
        <dbReference type="ARBA" id="ARBA00022598"/>
    </source>
</evidence>
<comment type="similarity">
    <text evidence="9">Belongs to the class-I aminoacyl-tRNA synthetase family. ValS type 1 subfamily.</text>
</comment>
<organism evidence="13 14">
    <name type="scientific">Candidatus Amunia macphersoniae</name>
    <dbReference type="NCBI Taxonomy" id="3127014"/>
    <lineage>
        <taxon>Bacteria</taxon>
        <taxon>Bacillati</taxon>
        <taxon>Candidatus Dormiibacterota</taxon>
        <taxon>Candidatus Dormibacteria</taxon>
        <taxon>Candidatus Aeolococcales</taxon>
        <taxon>Candidatus Aeolococcaceae</taxon>
        <taxon>Candidatus Amunia</taxon>
    </lineage>
</organism>
<dbReference type="InterPro" id="IPR009008">
    <property type="entry name" value="Val/Leu/Ile-tRNA-synth_edit"/>
</dbReference>
<comment type="catalytic activity">
    <reaction evidence="8 9">
        <text>tRNA(Val) + L-valine + ATP = L-valyl-tRNA(Val) + AMP + diphosphate</text>
        <dbReference type="Rhea" id="RHEA:10704"/>
        <dbReference type="Rhea" id="RHEA-COMP:9672"/>
        <dbReference type="Rhea" id="RHEA-COMP:9708"/>
        <dbReference type="ChEBI" id="CHEBI:30616"/>
        <dbReference type="ChEBI" id="CHEBI:33019"/>
        <dbReference type="ChEBI" id="CHEBI:57762"/>
        <dbReference type="ChEBI" id="CHEBI:78442"/>
        <dbReference type="ChEBI" id="CHEBI:78537"/>
        <dbReference type="ChEBI" id="CHEBI:456215"/>
        <dbReference type="EC" id="6.1.1.9"/>
    </reaction>
</comment>
<evidence type="ECO:0000259" key="12">
    <source>
        <dbReference type="Pfam" id="PF10458"/>
    </source>
</evidence>
<dbReference type="PRINTS" id="PR00986">
    <property type="entry name" value="TRNASYNTHVAL"/>
</dbReference>
<evidence type="ECO:0000313" key="14">
    <source>
        <dbReference type="Proteomes" id="UP000614410"/>
    </source>
</evidence>
<dbReference type="InterPro" id="IPR037118">
    <property type="entry name" value="Val-tRNA_synth_C_sf"/>
</dbReference>
<dbReference type="InterPro" id="IPR013155">
    <property type="entry name" value="M/V/L/I-tRNA-synth_anticd-bd"/>
</dbReference>
<dbReference type="InterPro" id="IPR009080">
    <property type="entry name" value="tRNAsynth_Ia_anticodon-bd"/>
</dbReference>
<dbReference type="GO" id="GO:0004832">
    <property type="term" value="F:valine-tRNA ligase activity"/>
    <property type="evidence" value="ECO:0007669"/>
    <property type="project" value="UniProtKB-UniRule"/>
</dbReference>
<evidence type="ECO:0000313" key="13">
    <source>
        <dbReference type="EMBL" id="MBJ7609490.1"/>
    </source>
</evidence>
<proteinExistence type="inferred from homology"/>